<evidence type="ECO:0000313" key="1">
    <source>
        <dbReference type="EMBL" id="GGH61132.1"/>
    </source>
</evidence>
<gene>
    <name evidence="1" type="ORF">GCM10011379_09800</name>
</gene>
<name>A0A917IR46_9BACT</name>
<dbReference type="AlphaFoldDB" id="A0A917IR46"/>
<dbReference type="Proteomes" id="UP000627292">
    <property type="component" value="Unassembled WGS sequence"/>
</dbReference>
<proteinExistence type="predicted"/>
<comment type="caution">
    <text evidence="1">The sequence shown here is derived from an EMBL/GenBank/DDBJ whole genome shotgun (WGS) entry which is preliminary data.</text>
</comment>
<evidence type="ECO:0000313" key="2">
    <source>
        <dbReference type="Proteomes" id="UP000627292"/>
    </source>
</evidence>
<sequence>MFLAGPLPEEVYHKTQKNMNQNVKSLFVAGAVLATALSCTKNESDPANPITCKLVSMQILSPNKSEERMITDNNGNISRVEYYVNGNLYSSSTLVSDNGKVVITDSTAAWGDIPAKQDGTTTYVLGSDGNAVSRYFNGGGGEWADSTYYTYDAGGYLTKMVKKLFKASANAEKEVEQTYTHTYVNTNGICTQEDLVAVGAIGNYRTKSNLEYYETPAGISYQVPNMVSRAIEFPFLGKSGKALLKTITYFDGDNNKESGVYSYTYDYDASGKPSKCNIKTVNGGSPGFEATLGFGYNCN</sequence>
<dbReference type="EMBL" id="BMIB01000001">
    <property type="protein sequence ID" value="GGH61132.1"/>
    <property type="molecule type" value="Genomic_DNA"/>
</dbReference>
<reference evidence="1" key="2">
    <citation type="submission" date="2020-09" db="EMBL/GenBank/DDBJ databases">
        <authorList>
            <person name="Sun Q."/>
            <person name="Zhou Y."/>
        </authorList>
    </citation>
    <scope>NUCLEOTIDE SEQUENCE</scope>
    <source>
        <strain evidence="1">CGMCC 1.15290</strain>
    </source>
</reference>
<keyword evidence="2" id="KW-1185">Reference proteome</keyword>
<accession>A0A917IR46</accession>
<dbReference type="Gene3D" id="2.40.160.190">
    <property type="match status" value="1"/>
</dbReference>
<organism evidence="1 2">
    <name type="scientific">Filimonas zeae</name>
    <dbReference type="NCBI Taxonomy" id="1737353"/>
    <lineage>
        <taxon>Bacteria</taxon>
        <taxon>Pseudomonadati</taxon>
        <taxon>Bacteroidota</taxon>
        <taxon>Chitinophagia</taxon>
        <taxon>Chitinophagales</taxon>
        <taxon>Chitinophagaceae</taxon>
        <taxon>Filimonas</taxon>
    </lineage>
</organism>
<reference evidence="1" key="1">
    <citation type="journal article" date="2014" name="Int. J. Syst. Evol. Microbiol.">
        <title>Complete genome sequence of Corynebacterium casei LMG S-19264T (=DSM 44701T), isolated from a smear-ripened cheese.</title>
        <authorList>
            <consortium name="US DOE Joint Genome Institute (JGI-PGF)"/>
            <person name="Walter F."/>
            <person name="Albersmeier A."/>
            <person name="Kalinowski J."/>
            <person name="Ruckert C."/>
        </authorList>
    </citation>
    <scope>NUCLEOTIDE SEQUENCE</scope>
    <source>
        <strain evidence="1">CGMCC 1.15290</strain>
    </source>
</reference>
<protein>
    <submittedName>
        <fullName evidence="1">Uncharacterized protein</fullName>
    </submittedName>
</protein>